<dbReference type="GO" id="GO:0003700">
    <property type="term" value="F:DNA-binding transcription factor activity"/>
    <property type="evidence" value="ECO:0007669"/>
    <property type="project" value="InterPro"/>
</dbReference>
<dbReference type="AlphaFoldDB" id="A0A6G6W9B4"/>
<dbReference type="Gene3D" id="1.10.10.10">
    <property type="entry name" value="Winged helix-like DNA-binding domain superfamily/Winged helix DNA-binding domain"/>
    <property type="match status" value="1"/>
</dbReference>
<dbReference type="InterPro" id="IPR000835">
    <property type="entry name" value="HTH_MarR-typ"/>
</dbReference>
<gene>
    <name evidence="2" type="ORF">G5V58_03340</name>
</gene>
<dbReference type="Pfam" id="PF12802">
    <property type="entry name" value="MarR_2"/>
    <property type="match status" value="1"/>
</dbReference>
<dbReference type="PANTHER" id="PTHR33164">
    <property type="entry name" value="TRANSCRIPTIONAL REGULATOR, MARR FAMILY"/>
    <property type="match status" value="1"/>
</dbReference>
<reference evidence="2 3" key="1">
    <citation type="submission" date="2020-02" db="EMBL/GenBank/DDBJ databases">
        <title>Full genome sequence of Nocardioides sp. R-3366.</title>
        <authorList>
            <person name="Im W.-T."/>
        </authorList>
    </citation>
    <scope>NUCLEOTIDE SEQUENCE [LARGE SCALE GENOMIC DNA]</scope>
    <source>
        <strain evidence="2 3">R-3366</strain>
    </source>
</reference>
<dbReference type="PANTHER" id="PTHR33164:SF99">
    <property type="entry name" value="MARR FAMILY REGULATORY PROTEIN"/>
    <property type="match status" value="1"/>
</dbReference>
<evidence type="ECO:0000313" key="2">
    <source>
        <dbReference type="EMBL" id="QIG41941.1"/>
    </source>
</evidence>
<dbReference type="InterPro" id="IPR036390">
    <property type="entry name" value="WH_DNA-bd_sf"/>
</dbReference>
<dbReference type="KEGG" id="nano:G5V58_03340"/>
<sequence length="212" mass="23160">MRSRVIGFSWRRVECSTRPYDLRVECSSRYAGGVTDRTPAPDDVPWLDAAQLRDWRALMGLVMTLPPALDAELKQDAGLNSFEYHVLAALSEAEHQALPMSELAILSRGSRSRLSHAVSRLEDAGWVERRACAEAGVRTAAHLTPAGRRKLEASAPGHVREARRLVVDHLTPEQFAALGEAARMILRLTAPELDEDNAEACLAALEGLDAAG</sequence>
<keyword evidence="3" id="KW-1185">Reference proteome</keyword>
<proteinExistence type="predicted"/>
<protein>
    <submittedName>
        <fullName evidence="2">MarR family transcriptional regulator</fullName>
    </submittedName>
</protein>
<evidence type="ECO:0000313" key="3">
    <source>
        <dbReference type="Proteomes" id="UP000502996"/>
    </source>
</evidence>
<dbReference type="InterPro" id="IPR036388">
    <property type="entry name" value="WH-like_DNA-bd_sf"/>
</dbReference>
<dbReference type="SMART" id="SM00347">
    <property type="entry name" value="HTH_MARR"/>
    <property type="match status" value="1"/>
</dbReference>
<accession>A0A6G6W9B4</accession>
<evidence type="ECO:0000259" key="1">
    <source>
        <dbReference type="PROSITE" id="PS50995"/>
    </source>
</evidence>
<dbReference type="GO" id="GO:0006950">
    <property type="term" value="P:response to stress"/>
    <property type="evidence" value="ECO:0007669"/>
    <property type="project" value="TreeGrafter"/>
</dbReference>
<dbReference type="EMBL" id="CP049257">
    <property type="protein sequence ID" value="QIG41941.1"/>
    <property type="molecule type" value="Genomic_DNA"/>
</dbReference>
<dbReference type="SUPFAM" id="SSF46785">
    <property type="entry name" value="Winged helix' DNA-binding domain"/>
    <property type="match status" value="1"/>
</dbReference>
<name>A0A6G6W9B4_9ACTN</name>
<dbReference type="InterPro" id="IPR039422">
    <property type="entry name" value="MarR/SlyA-like"/>
</dbReference>
<dbReference type="Proteomes" id="UP000502996">
    <property type="component" value="Chromosome"/>
</dbReference>
<feature type="domain" description="HTH marR-type" evidence="1">
    <location>
        <begin position="51"/>
        <end position="187"/>
    </location>
</feature>
<organism evidence="2 3">
    <name type="scientific">Nocardioides anomalus</name>
    <dbReference type="NCBI Taxonomy" id="2712223"/>
    <lineage>
        <taxon>Bacteria</taxon>
        <taxon>Bacillati</taxon>
        <taxon>Actinomycetota</taxon>
        <taxon>Actinomycetes</taxon>
        <taxon>Propionibacteriales</taxon>
        <taxon>Nocardioidaceae</taxon>
        <taxon>Nocardioides</taxon>
    </lineage>
</organism>
<dbReference type="PROSITE" id="PS50995">
    <property type="entry name" value="HTH_MARR_2"/>
    <property type="match status" value="1"/>
</dbReference>